<dbReference type="Proteomes" id="UP000023152">
    <property type="component" value="Unassembled WGS sequence"/>
</dbReference>
<protein>
    <submittedName>
        <fullName evidence="2">Uncharacterized protein</fullName>
    </submittedName>
</protein>
<proteinExistence type="predicted"/>
<evidence type="ECO:0000313" key="3">
    <source>
        <dbReference type="Proteomes" id="UP000023152"/>
    </source>
</evidence>
<keyword evidence="3" id="KW-1185">Reference proteome</keyword>
<accession>X6NWA8</accession>
<name>X6NWA8_RETFI</name>
<keyword evidence="1" id="KW-0472">Membrane</keyword>
<evidence type="ECO:0000313" key="2">
    <source>
        <dbReference type="EMBL" id="ETO30595.1"/>
    </source>
</evidence>
<dbReference type="AlphaFoldDB" id="X6NWA8"/>
<gene>
    <name evidence="2" type="ORF">RFI_06525</name>
</gene>
<keyword evidence="1" id="KW-1133">Transmembrane helix</keyword>
<evidence type="ECO:0000256" key="1">
    <source>
        <dbReference type="SAM" id="Phobius"/>
    </source>
</evidence>
<comment type="caution">
    <text evidence="2">The sequence shown here is derived from an EMBL/GenBank/DDBJ whole genome shotgun (WGS) entry which is preliminary data.</text>
</comment>
<sequence>MVILFVGIYVWGGIIISKVARKQKAINETCWKDSNENGSGYTAYNYIYLGWAIWYWIVPLSWYLTLGAYFKTNVMKQQLKLLDMPSVVKAFGHYNPPIQYKIGGIVYVCLVLTLVIFNNAEDCNNTNDLNWFNRHWWLYFVKNCITIVPPLLIFVGFTLIHWIASIHRTLYGRLLFVLMAQQKLVQSYRLQRGKIPPTKVIWNTIIKYYRKDSSLQMIL</sequence>
<feature type="transmembrane region" description="Helical" evidence="1">
    <location>
        <begin position="98"/>
        <end position="117"/>
    </location>
</feature>
<feature type="transmembrane region" description="Helical" evidence="1">
    <location>
        <begin position="137"/>
        <end position="164"/>
    </location>
</feature>
<feature type="transmembrane region" description="Helical" evidence="1">
    <location>
        <begin position="46"/>
        <end position="70"/>
    </location>
</feature>
<reference evidence="2 3" key="1">
    <citation type="journal article" date="2013" name="Curr. Biol.">
        <title>The Genome of the Foraminiferan Reticulomyxa filosa.</title>
        <authorList>
            <person name="Glockner G."/>
            <person name="Hulsmann N."/>
            <person name="Schleicher M."/>
            <person name="Noegel A.A."/>
            <person name="Eichinger L."/>
            <person name="Gallinger C."/>
            <person name="Pawlowski J."/>
            <person name="Sierra R."/>
            <person name="Euteneuer U."/>
            <person name="Pillet L."/>
            <person name="Moustafa A."/>
            <person name="Platzer M."/>
            <person name="Groth M."/>
            <person name="Szafranski K."/>
            <person name="Schliwa M."/>
        </authorList>
    </citation>
    <scope>NUCLEOTIDE SEQUENCE [LARGE SCALE GENOMIC DNA]</scope>
</reference>
<keyword evidence="1" id="KW-0812">Transmembrane</keyword>
<dbReference type="EMBL" id="ASPP01005406">
    <property type="protein sequence ID" value="ETO30595.1"/>
    <property type="molecule type" value="Genomic_DNA"/>
</dbReference>
<organism evidence="2 3">
    <name type="scientific">Reticulomyxa filosa</name>
    <dbReference type="NCBI Taxonomy" id="46433"/>
    <lineage>
        <taxon>Eukaryota</taxon>
        <taxon>Sar</taxon>
        <taxon>Rhizaria</taxon>
        <taxon>Retaria</taxon>
        <taxon>Foraminifera</taxon>
        <taxon>Monothalamids</taxon>
        <taxon>Reticulomyxidae</taxon>
        <taxon>Reticulomyxa</taxon>
    </lineage>
</organism>